<gene>
    <name evidence="1" type="ORF">AAE3_LOCUS3402</name>
</gene>
<sequence length="316" mass="35216">MSEGGIPAIRDLVKRLIIRPRELILDFTQPGSCRWTDLGSLTDVLEELVHQPSLTSFSFAGIVGVPWDLLRGSNVCKLTIGYGLVDVVPSSTSNSAPFPQLEWLEIKGRIPPGFVLDTDSNRLLEQVSPKAIEIHVGQIFNFMGLRNVLHSTQKSLRHLHLNFERRELPSVSTAVDLGILTSLKHLFLSYDSYSTSPMTRGDPAGNYFDHISEILEASSNSGAPNALQTMSLSIILPVFIPKTSEYEFDVRAWSVLDRALAKERLSAIQRVNLKVMLDIILPKKRAFAIEDFRRNATAALRAIIQSFTMASKLYPL</sequence>
<comment type="caution">
    <text evidence="1">The sequence shown here is derived from an EMBL/GenBank/DDBJ whole genome shotgun (WGS) entry which is preliminary data.</text>
</comment>
<evidence type="ECO:0000313" key="2">
    <source>
        <dbReference type="Proteomes" id="UP000467700"/>
    </source>
</evidence>
<protein>
    <submittedName>
        <fullName evidence="1">Uncharacterized protein</fullName>
    </submittedName>
</protein>
<organism evidence="1 2">
    <name type="scientific">Cyclocybe aegerita</name>
    <name type="common">Black poplar mushroom</name>
    <name type="synonym">Agrocybe aegerita</name>
    <dbReference type="NCBI Taxonomy" id="1973307"/>
    <lineage>
        <taxon>Eukaryota</taxon>
        <taxon>Fungi</taxon>
        <taxon>Dikarya</taxon>
        <taxon>Basidiomycota</taxon>
        <taxon>Agaricomycotina</taxon>
        <taxon>Agaricomycetes</taxon>
        <taxon>Agaricomycetidae</taxon>
        <taxon>Agaricales</taxon>
        <taxon>Agaricineae</taxon>
        <taxon>Bolbitiaceae</taxon>
        <taxon>Cyclocybe</taxon>
    </lineage>
</organism>
<dbReference type="OrthoDB" id="10319732at2759"/>
<reference evidence="1 2" key="1">
    <citation type="submission" date="2020-01" db="EMBL/GenBank/DDBJ databases">
        <authorList>
            <person name="Gupta K D."/>
        </authorList>
    </citation>
    <scope>NUCLEOTIDE SEQUENCE [LARGE SCALE GENOMIC DNA]</scope>
</reference>
<dbReference type="Proteomes" id="UP000467700">
    <property type="component" value="Unassembled WGS sequence"/>
</dbReference>
<proteinExistence type="predicted"/>
<evidence type="ECO:0000313" key="1">
    <source>
        <dbReference type="EMBL" id="CAA7261166.1"/>
    </source>
</evidence>
<dbReference type="AlphaFoldDB" id="A0A8S0W8B1"/>
<name>A0A8S0W8B1_CYCAE</name>
<accession>A0A8S0W8B1</accession>
<dbReference type="EMBL" id="CACVBS010000032">
    <property type="protein sequence ID" value="CAA7261166.1"/>
    <property type="molecule type" value="Genomic_DNA"/>
</dbReference>
<keyword evidence="2" id="KW-1185">Reference proteome</keyword>